<dbReference type="Proteomes" id="UP001642484">
    <property type="component" value="Unassembled WGS sequence"/>
</dbReference>
<accession>A0ABP0KSY4</accession>
<dbReference type="EMBL" id="CAXAMN010009879">
    <property type="protein sequence ID" value="CAK9029996.1"/>
    <property type="molecule type" value="Genomic_DNA"/>
</dbReference>
<evidence type="ECO:0000256" key="1">
    <source>
        <dbReference type="SAM" id="MobiDB-lite"/>
    </source>
</evidence>
<comment type="caution">
    <text evidence="3">The sequence shown here is derived from an EMBL/GenBank/DDBJ whole genome shotgun (WGS) entry which is preliminary data.</text>
</comment>
<sequence length="143" mass="15604">MRVTRDVHDSSEGNMSCRQEGPGWKLRAAEGNRPEHPKAEEKNQCTAHRMAFSGISASWMATGEPWSKTPCNRKQPPGMPAVSAKAAKTQPARCAPQIESPAPEVEFDDFAAEFAATEPAMWNGPCTAIGHGFFTCTMCKHKI</sequence>
<organism evidence="3 4">
    <name type="scientific">Durusdinium trenchii</name>
    <dbReference type="NCBI Taxonomy" id="1381693"/>
    <lineage>
        <taxon>Eukaryota</taxon>
        <taxon>Sar</taxon>
        <taxon>Alveolata</taxon>
        <taxon>Dinophyceae</taxon>
        <taxon>Suessiales</taxon>
        <taxon>Symbiodiniaceae</taxon>
        <taxon>Durusdinium</taxon>
    </lineage>
</organism>
<dbReference type="EMBL" id="CAXAMN010009824">
    <property type="protein sequence ID" value="CAK9029878.1"/>
    <property type="molecule type" value="Genomic_DNA"/>
</dbReference>
<name>A0ABP0KSY4_9DINO</name>
<evidence type="ECO:0000313" key="4">
    <source>
        <dbReference type="Proteomes" id="UP001642484"/>
    </source>
</evidence>
<feature type="region of interest" description="Disordered" evidence="1">
    <location>
        <begin position="1"/>
        <end position="44"/>
    </location>
</feature>
<feature type="region of interest" description="Disordered" evidence="1">
    <location>
        <begin position="63"/>
        <end position="85"/>
    </location>
</feature>
<proteinExistence type="predicted"/>
<keyword evidence="4" id="KW-1185">Reference proteome</keyword>
<feature type="compositionally biased region" description="Basic and acidic residues" evidence="1">
    <location>
        <begin position="27"/>
        <end position="43"/>
    </location>
</feature>
<evidence type="ECO:0000313" key="2">
    <source>
        <dbReference type="EMBL" id="CAK9029878.1"/>
    </source>
</evidence>
<evidence type="ECO:0000313" key="3">
    <source>
        <dbReference type="EMBL" id="CAK9029996.1"/>
    </source>
</evidence>
<feature type="compositionally biased region" description="Basic and acidic residues" evidence="1">
    <location>
        <begin position="1"/>
        <end position="11"/>
    </location>
</feature>
<protein>
    <submittedName>
        <fullName evidence="3">Uncharacterized protein</fullName>
    </submittedName>
</protein>
<gene>
    <name evidence="2" type="ORF">CCMP2556_LOCUS17662</name>
    <name evidence="3" type="ORF">CCMP2556_LOCUS17700</name>
</gene>
<reference evidence="3 4" key="1">
    <citation type="submission" date="2024-02" db="EMBL/GenBank/DDBJ databases">
        <authorList>
            <person name="Chen Y."/>
            <person name="Shah S."/>
            <person name="Dougan E. K."/>
            <person name="Thang M."/>
            <person name="Chan C."/>
        </authorList>
    </citation>
    <scope>NUCLEOTIDE SEQUENCE [LARGE SCALE GENOMIC DNA]</scope>
</reference>